<keyword evidence="4 7" id="KW-0812">Transmembrane</keyword>
<evidence type="ECO:0000256" key="1">
    <source>
        <dbReference type="ARBA" id="ARBA00004651"/>
    </source>
</evidence>
<dbReference type="Pfam" id="PF04239">
    <property type="entry name" value="DUF421"/>
    <property type="match status" value="1"/>
</dbReference>
<evidence type="ECO:0000256" key="5">
    <source>
        <dbReference type="ARBA" id="ARBA00022989"/>
    </source>
</evidence>
<organism evidence="9 10">
    <name type="scientific">Noviherbaspirillum cavernae</name>
    <dbReference type="NCBI Taxonomy" id="2320862"/>
    <lineage>
        <taxon>Bacteria</taxon>
        <taxon>Pseudomonadati</taxon>
        <taxon>Pseudomonadota</taxon>
        <taxon>Betaproteobacteria</taxon>
        <taxon>Burkholderiales</taxon>
        <taxon>Oxalobacteraceae</taxon>
        <taxon>Noviherbaspirillum</taxon>
    </lineage>
</organism>
<dbReference type="InterPro" id="IPR023090">
    <property type="entry name" value="UPF0702_alpha/beta_dom_sf"/>
</dbReference>
<feature type="domain" description="YetF C-terminal" evidence="8">
    <location>
        <begin position="98"/>
        <end position="166"/>
    </location>
</feature>
<comment type="subcellular location">
    <subcellularLocation>
        <location evidence="1">Cell membrane</location>
        <topology evidence="1">Multi-pass membrane protein</topology>
    </subcellularLocation>
</comment>
<evidence type="ECO:0000256" key="3">
    <source>
        <dbReference type="ARBA" id="ARBA00022475"/>
    </source>
</evidence>
<dbReference type="OrthoDB" id="8617494at2"/>
<dbReference type="GO" id="GO:0005886">
    <property type="term" value="C:plasma membrane"/>
    <property type="evidence" value="ECO:0007669"/>
    <property type="project" value="UniProtKB-SubCell"/>
</dbReference>
<keyword evidence="3" id="KW-1003">Cell membrane</keyword>
<name>A0A418X2Q7_9BURK</name>
<feature type="transmembrane region" description="Helical" evidence="7">
    <location>
        <begin position="78"/>
        <end position="96"/>
    </location>
</feature>
<evidence type="ECO:0000259" key="8">
    <source>
        <dbReference type="Pfam" id="PF04239"/>
    </source>
</evidence>
<comment type="similarity">
    <text evidence="2">Belongs to the UPF0702 family.</text>
</comment>
<sequence>MDNLLSIEWAGLFGFTVPALELVIRGSAMYWFLFLVFRFVVRRDVGAVGIADLLVLFIVADAAQNAMAGEYTSISDGMVLVSTLIAWNLLLDWLSFRFDGVRRFAEPPAMHLIKDGRILKRNLRREWISDEELWTKLREHGVDSIQEVKAVYLEADGEISVIKREKQAS</sequence>
<comment type="caution">
    <text evidence="9">The sequence shown here is derived from an EMBL/GenBank/DDBJ whole genome shotgun (WGS) entry which is preliminary data.</text>
</comment>
<keyword evidence="10" id="KW-1185">Reference proteome</keyword>
<evidence type="ECO:0000256" key="6">
    <source>
        <dbReference type="ARBA" id="ARBA00023136"/>
    </source>
</evidence>
<evidence type="ECO:0000313" key="10">
    <source>
        <dbReference type="Proteomes" id="UP000285190"/>
    </source>
</evidence>
<feature type="transmembrane region" description="Helical" evidence="7">
    <location>
        <begin position="12"/>
        <end position="33"/>
    </location>
</feature>
<keyword evidence="5 7" id="KW-1133">Transmembrane helix</keyword>
<dbReference type="Proteomes" id="UP000285190">
    <property type="component" value="Unassembled WGS sequence"/>
</dbReference>
<evidence type="ECO:0000256" key="7">
    <source>
        <dbReference type="SAM" id="Phobius"/>
    </source>
</evidence>
<protein>
    <submittedName>
        <fullName evidence="9">DUF421 domain-containing protein</fullName>
    </submittedName>
</protein>
<evidence type="ECO:0000313" key="9">
    <source>
        <dbReference type="EMBL" id="RJG06720.1"/>
    </source>
</evidence>
<dbReference type="PANTHER" id="PTHR34582:SF6">
    <property type="entry name" value="UPF0702 TRANSMEMBRANE PROTEIN YCAP"/>
    <property type="match status" value="1"/>
</dbReference>
<dbReference type="RefSeq" id="WP_119739552.1">
    <property type="nucleotide sequence ID" value="NZ_QYUN01000002.1"/>
</dbReference>
<dbReference type="AlphaFoldDB" id="A0A418X2Q7"/>
<evidence type="ECO:0000256" key="4">
    <source>
        <dbReference type="ARBA" id="ARBA00022692"/>
    </source>
</evidence>
<dbReference type="Gene3D" id="3.30.240.20">
    <property type="entry name" value="bsu07140 like domains"/>
    <property type="match status" value="1"/>
</dbReference>
<dbReference type="InterPro" id="IPR007353">
    <property type="entry name" value="DUF421"/>
</dbReference>
<accession>A0A418X2Q7</accession>
<evidence type="ECO:0000256" key="2">
    <source>
        <dbReference type="ARBA" id="ARBA00006448"/>
    </source>
</evidence>
<keyword evidence="6 7" id="KW-0472">Membrane</keyword>
<proteinExistence type="inferred from homology"/>
<gene>
    <name evidence="9" type="ORF">D3870_12525</name>
</gene>
<reference evidence="9 10" key="1">
    <citation type="submission" date="2018-09" db="EMBL/GenBank/DDBJ databases">
        <authorList>
            <person name="Zhu H."/>
        </authorList>
    </citation>
    <scope>NUCLEOTIDE SEQUENCE [LARGE SCALE GENOMIC DNA]</scope>
    <source>
        <strain evidence="9 10">K2R10-39</strain>
    </source>
</reference>
<dbReference type="EMBL" id="QYUN01000002">
    <property type="protein sequence ID" value="RJG06720.1"/>
    <property type="molecule type" value="Genomic_DNA"/>
</dbReference>
<feature type="transmembrane region" description="Helical" evidence="7">
    <location>
        <begin position="45"/>
        <end position="66"/>
    </location>
</feature>
<dbReference type="PANTHER" id="PTHR34582">
    <property type="entry name" value="UPF0702 TRANSMEMBRANE PROTEIN YCAP"/>
    <property type="match status" value="1"/>
</dbReference>